<dbReference type="NCBIfam" id="NF005068">
    <property type="entry name" value="PRK06486.1"/>
    <property type="match status" value="1"/>
</dbReference>
<dbReference type="SMART" id="SM01007">
    <property type="entry name" value="Aldolase_II"/>
    <property type="match status" value="1"/>
</dbReference>
<dbReference type="NCBIfam" id="NF005689">
    <property type="entry name" value="PRK07490.1"/>
    <property type="match status" value="1"/>
</dbReference>
<evidence type="ECO:0000313" key="4">
    <source>
        <dbReference type="Proteomes" id="UP000595197"/>
    </source>
</evidence>
<dbReference type="InterPro" id="IPR051017">
    <property type="entry name" value="Aldolase-II_Adducin_sf"/>
</dbReference>
<protein>
    <submittedName>
        <fullName evidence="3">Aldolase</fullName>
    </submittedName>
</protein>
<evidence type="ECO:0000256" key="1">
    <source>
        <dbReference type="ARBA" id="ARBA00037961"/>
    </source>
</evidence>
<sequence length="281" mass="31171">MELRLIAELGVTRFLNYCCLGESTAPRRGGVTTAKGGTRMESEEIRRMRVELAAAFRWAARLGFHEGVCNHFSVAVSDSGDRFLVNPHGMHFSEIRASDLLLVEPDGSVAGGGEPPEPTAFFIHSRLHRGVPQARCILHTHMPHATALTTLEGGRLEPVNQNALRFYDRIAYDDDYNGLALDEEEGDRICGALGNRQVMFMANHGVTVIGHSVAFAFDTMYYLERACQNQILAMSTGRPMKRVPDDLARKVALQIAGEDNSDRHFAALLRILDREEPDYAS</sequence>
<dbReference type="Gene3D" id="3.40.225.10">
    <property type="entry name" value="Class II aldolase/adducin N-terminal domain"/>
    <property type="match status" value="1"/>
</dbReference>
<evidence type="ECO:0000313" key="3">
    <source>
        <dbReference type="EMBL" id="QQP91870.1"/>
    </source>
</evidence>
<reference evidence="3" key="1">
    <citation type="submission" date="2021-02" db="EMBL/GenBank/DDBJ databases">
        <title>Skermanella TT6 skin isolate.</title>
        <authorList>
            <person name="Lee K."/>
            <person name="Ganzorig M."/>
        </authorList>
    </citation>
    <scope>NUCLEOTIDE SEQUENCE</scope>
    <source>
        <strain evidence="3">TT6</strain>
    </source>
</reference>
<comment type="similarity">
    <text evidence="1">Belongs to the aldolase class II family.</text>
</comment>
<dbReference type="EMBL" id="CP067420">
    <property type="protein sequence ID" value="QQP91870.1"/>
    <property type="molecule type" value="Genomic_DNA"/>
</dbReference>
<dbReference type="InterPro" id="IPR036409">
    <property type="entry name" value="Aldolase_II/adducin_N_sf"/>
</dbReference>
<dbReference type="Pfam" id="PF00596">
    <property type="entry name" value="Aldolase_II"/>
    <property type="match status" value="1"/>
</dbReference>
<dbReference type="SUPFAM" id="SSF53639">
    <property type="entry name" value="AraD/HMP-PK domain-like"/>
    <property type="match status" value="1"/>
</dbReference>
<feature type="domain" description="Class II aldolase/adducin N-terminal" evidence="2">
    <location>
        <begin position="50"/>
        <end position="231"/>
    </location>
</feature>
<evidence type="ECO:0000259" key="2">
    <source>
        <dbReference type="SMART" id="SM01007"/>
    </source>
</evidence>
<dbReference type="Proteomes" id="UP000595197">
    <property type="component" value="Chromosome"/>
</dbReference>
<gene>
    <name evidence="3" type="ORF">IGS68_11965</name>
</gene>
<organism evidence="3 4">
    <name type="scientific">Skermanella cutis</name>
    <dbReference type="NCBI Taxonomy" id="2775420"/>
    <lineage>
        <taxon>Bacteria</taxon>
        <taxon>Pseudomonadati</taxon>
        <taxon>Pseudomonadota</taxon>
        <taxon>Alphaproteobacteria</taxon>
        <taxon>Rhodospirillales</taxon>
        <taxon>Azospirillaceae</taxon>
        <taxon>Skermanella</taxon>
    </lineage>
</organism>
<keyword evidence="4" id="KW-1185">Reference proteome</keyword>
<dbReference type="PANTHER" id="PTHR10672:SF3">
    <property type="entry name" value="PROTEIN HU-LI TAI SHAO"/>
    <property type="match status" value="1"/>
</dbReference>
<dbReference type="NCBIfam" id="NF005451">
    <property type="entry name" value="PRK07044.1"/>
    <property type="match status" value="1"/>
</dbReference>
<accession>A0ABX7BBV1</accession>
<proteinExistence type="inferred from homology"/>
<dbReference type="PANTHER" id="PTHR10672">
    <property type="entry name" value="ADDUCIN"/>
    <property type="match status" value="1"/>
</dbReference>
<dbReference type="InterPro" id="IPR001303">
    <property type="entry name" value="Aldolase_II/adducin_N"/>
</dbReference>
<name>A0ABX7BBV1_9PROT</name>